<dbReference type="RefSeq" id="WP_169658422.1">
    <property type="nucleotide sequence ID" value="NZ_JABANE010000057.1"/>
</dbReference>
<keyword evidence="3" id="KW-1185">Reference proteome</keyword>
<sequence>MREILVEKIITPESTLIEFLIYDRQKKALQVNYKRGKHAGETRVYKNFPADSFDMIITARSKGKALLRELKRYKQEEKSFFSFFKNLFSSGDKIPY</sequence>
<comment type="caution">
    <text evidence="2">The sequence shown here is derived from an EMBL/GenBank/DDBJ whole genome shotgun (WGS) entry which is preliminary data.</text>
</comment>
<organism evidence="2 3">
    <name type="scientific">Flammeovirga aprica JL-4</name>
    <dbReference type="NCBI Taxonomy" id="694437"/>
    <lineage>
        <taxon>Bacteria</taxon>
        <taxon>Pseudomonadati</taxon>
        <taxon>Bacteroidota</taxon>
        <taxon>Cytophagia</taxon>
        <taxon>Cytophagales</taxon>
        <taxon>Flammeovirgaceae</taxon>
        <taxon>Flammeovirga</taxon>
    </lineage>
</organism>
<evidence type="ECO:0000259" key="1">
    <source>
        <dbReference type="Pfam" id="PF13619"/>
    </source>
</evidence>
<dbReference type="Pfam" id="PF13619">
    <property type="entry name" value="KTSC"/>
    <property type="match status" value="1"/>
</dbReference>
<reference evidence="2 3" key="1">
    <citation type="submission" date="2020-04" db="EMBL/GenBank/DDBJ databases">
        <title>Flammeovirga sp. SR4, a novel species isolated from seawater.</title>
        <authorList>
            <person name="Wang X."/>
        </authorList>
    </citation>
    <scope>NUCLEOTIDE SEQUENCE [LARGE SCALE GENOMIC DNA]</scope>
    <source>
        <strain evidence="2 3">ATCC 23126</strain>
    </source>
</reference>
<dbReference type="InterPro" id="IPR025309">
    <property type="entry name" value="KTSC_dom"/>
</dbReference>
<name>A0A7X9XAZ2_9BACT</name>
<dbReference type="Proteomes" id="UP000576082">
    <property type="component" value="Unassembled WGS sequence"/>
</dbReference>
<accession>A0A7X9XAZ2</accession>
<feature type="domain" description="KTSC" evidence="1">
    <location>
        <begin position="13"/>
        <end position="71"/>
    </location>
</feature>
<proteinExistence type="predicted"/>
<dbReference type="EMBL" id="JABANE010000057">
    <property type="protein sequence ID" value="NME70180.1"/>
    <property type="molecule type" value="Genomic_DNA"/>
</dbReference>
<gene>
    <name evidence="2" type="ORF">HHU12_19550</name>
</gene>
<protein>
    <submittedName>
        <fullName evidence="2">KTSC domain-containing protein</fullName>
    </submittedName>
</protein>
<dbReference type="AlphaFoldDB" id="A0A7X9XAZ2"/>
<evidence type="ECO:0000313" key="2">
    <source>
        <dbReference type="EMBL" id="NME70180.1"/>
    </source>
</evidence>
<evidence type="ECO:0000313" key="3">
    <source>
        <dbReference type="Proteomes" id="UP000576082"/>
    </source>
</evidence>